<name>A0A1I7X389_HETBA</name>
<keyword evidence="1" id="KW-1185">Reference proteome</keyword>
<protein>
    <submittedName>
        <fullName evidence="2">Uncharacterized protein</fullName>
    </submittedName>
</protein>
<dbReference type="Proteomes" id="UP000095283">
    <property type="component" value="Unplaced"/>
</dbReference>
<proteinExistence type="predicted"/>
<reference evidence="2" key="1">
    <citation type="submission" date="2016-11" db="UniProtKB">
        <authorList>
            <consortium name="WormBaseParasite"/>
        </authorList>
    </citation>
    <scope>IDENTIFICATION</scope>
</reference>
<dbReference type="AlphaFoldDB" id="A0A1I7X389"/>
<dbReference type="WBParaSite" id="Hba_12056">
    <property type="protein sequence ID" value="Hba_12056"/>
    <property type="gene ID" value="Hba_12056"/>
</dbReference>
<organism evidence="1 2">
    <name type="scientific">Heterorhabditis bacteriophora</name>
    <name type="common">Entomopathogenic nematode worm</name>
    <dbReference type="NCBI Taxonomy" id="37862"/>
    <lineage>
        <taxon>Eukaryota</taxon>
        <taxon>Metazoa</taxon>
        <taxon>Ecdysozoa</taxon>
        <taxon>Nematoda</taxon>
        <taxon>Chromadorea</taxon>
        <taxon>Rhabditida</taxon>
        <taxon>Rhabditina</taxon>
        <taxon>Rhabditomorpha</taxon>
        <taxon>Strongyloidea</taxon>
        <taxon>Heterorhabditidae</taxon>
        <taxon>Heterorhabditis</taxon>
    </lineage>
</organism>
<evidence type="ECO:0000313" key="2">
    <source>
        <dbReference type="WBParaSite" id="Hba_12056"/>
    </source>
</evidence>
<evidence type="ECO:0000313" key="1">
    <source>
        <dbReference type="Proteomes" id="UP000095283"/>
    </source>
</evidence>
<sequence length="97" mass="11146">MKASDIDSGKRHLATRLYSPLNRWRLANLKKKRSPAADAQRWNKCLLAIKDVASIDHARTCNARTRKEGSKLCFKKTNSINKRLRTRNNGIVKVSKR</sequence>
<accession>A0A1I7X389</accession>